<proteinExistence type="predicted"/>
<dbReference type="InterPro" id="IPR002044">
    <property type="entry name" value="CBM20"/>
</dbReference>
<evidence type="ECO:0000313" key="3">
    <source>
        <dbReference type="Proteomes" id="UP000232323"/>
    </source>
</evidence>
<accession>A0A250XLS9</accession>
<comment type="caution">
    <text evidence="2">The sequence shown here is derived from an EMBL/GenBank/DDBJ whole genome shotgun (WGS) entry which is preliminary data.</text>
</comment>
<dbReference type="Pfam" id="PF00686">
    <property type="entry name" value="CBM_20"/>
    <property type="match status" value="1"/>
</dbReference>
<dbReference type="PROSITE" id="PS51166">
    <property type="entry name" value="CBM20"/>
    <property type="match status" value="1"/>
</dbReference>
<dbReference type="STRING" id="1157962.A0A250XLS9"/>
<sequence>MINSPNMTRPAKQAWSRRRALQPDRARKCTLIPRYSSVSPACKLINTQYRRLSFKVPLHVSYGETVFVVGLTSWEASSAQPLQWTEGDVWTGEFKVAVQEAPIEFKLLKQSNGNFDCGQETLSHIVWQPGVNLSIIISEDIVWQPGVNLSIIIPEDIVWQPGVNLSIIIPEDIVWQPGVNLSIIIPEDIVWQPGVNLSIIIPEDIVWQPGVNLSIIIPEDIEAVDVTCSWGGSIQVLPSKAALDEEEDRHHTPAALSENAQQWFVVTSSPVKLLSNIVSAGALLQAVEMMKDTVWATTGVHTNKVVHTVDTTSGPQRLFPATSKDEKAHDYKAVNATKTEDVHLIPDHMVIMPNLECEGRGLAMRKDGGVDSTGHDMNTAAGLCVVEELTVMSKGTAMMLTHGFNSAIMSLALRPLPVVLPPIGWASNLTTSLQASLVKMWRKCVALLLLALWRSRFI</sequence>
<dbReference type="Gene3D" id="2.60.40.10">
    <property type="entry name" value="Immunoglobulins"/>
    <property type="match status" value="1"/>
</dbReference>
<dbReference type="EMBL" id="BEGY01000114">
    <property type="protein sequence ID" value="GAX84051.1"/>
    <property type="molecule type" value="Genomic_DNA"/>
</dbReference>
<dbReference type="InterPro" id="IPR013783">
    <property type="entry name" value="Ig-like_fold"/>
</dbReference>
<dbReference type="GO" id="GO:2001070">
    <property type="term" value="F:starch binding"/>
    <property type="evidence" value="ECO:0007669"/>
    <property type="project" value="InterPro"/>
</dbReference>
<evidence type="ECO:0000259" key="1">
    <source>
        <dbReference type="PROSITE" id="PS51166"/>
    </source>
</evidence>
<dbReference type="SUPFAM" id="SSF49452">
    <property type="entry name" value="Starch-binding domain-like"/>
    <property type="match status" value="1"/>
</dbReference>
<dbReference type="AlphaFoldDB" id="A0A250XLS9"/>
<organism evidence="2 3">
    <name type="scientific">Chlamydomonas eustigma</name>
    <dbReference type="NCBI Taxonomy" id="1157962"/>
    <lineage>
        <taxon>Eukaryota</taxon>
        <taxon>Viridiplantae</taxon>
        <taxon>Chlorophyta</taxon>
        <taxon>core chlorophytes</taxon>
        <taxon>Chlorophyceae</taxon>
        <taxon>CS clade</taxon>
        <taxon>Chlamydomonadales</taxon>
        <taxon>Chlamydomonadaceae</taxon>
        <taxon>Chlamydomonas</taxon>
    </lineage>
</organism>
<feature type="domain" description="CBM20" evidence="1">
    <location>
        <begin position="44"/>
        <end position="161"/>
    </location>
</feature>
<dbReference type="OrthoDB" id="568288at2759"/>
<reference evidence="2 3" key="1">
    <citation type="submission" date="2017-08" db="EMBL/GenBank/DDBJ databases">
        <title>Acidophilic green algal genome provides insights into adaptation to an acidic environment.</title>
        <authorList>
            <person name="Hirooka S."/>
            <person name="Hirose Y."/>
            <person name="Kanesaki Y."/>
            <person name="Higuchi S."/>
            <person name="Fujiwara T."/>
            <person name="Onuma R."/>
            <person name="Era A."/>
            <person name="Ohbayashi R."/>
            <person name="Uzuka A."/>
            <person name="Nozaki H."/>
            <person name="Yoshikawa H."/>
            <person name="Miyagishima S.Y."/>
        </authorList>
    </citation>
    <scope>NUCLEOTIDE SEQUENCE [LARGE SCALE GENOMIC DNA]</scope>
    <source>
        <strain evidence="2 3">NIES-2499</strain>
    </source>
</reference>
<gene>
    <name evidence="2" type="ORF">CEUSTIGMA_g11475.t1</name>
</gene>
<keyword evidence="3" id="KW-1185">Reference proteome</keyword>
<dbReference type="Proteomes" id="UP000232323">
    <property type="component" value="Unassembled WGS sequence"/>
</dbReference>
<dbReference type="InterPro" id="IPR013784">
    <property type="entry name" value="Carb-bd-like_fold"/>
</dbReference>
<evidence type="ECO:0000313" key="2">
    <source>
        <dbReference type="EMBL" id="GAX84051.1"/>
    </source>
</evidence>
<protein>
    <recommendedName>
        <fullName evidence="1">CBM20 domain-containing protein</fullName>
    </recommendedName>
</protein>
<name>A0A250XLS9_9CHLO</name>